<evidence type="ECO:0000256" key="1">
    <source>
        <dbReference type="ARBA" id="ARBA00008535"/>
    </source>
</evidence>
<dbReference type="GeneID" id="106058010"/>
<name>A0A9W2Z2T8_BIOGL</name>
<evidence type="ECO:0000259" key="6">
    <source>
        <dbReference type="PROSITE" id="PS51720"/>
    </source>
</evidence>
<dbReference type="GO" id="GO:0005525">
    <property type="term" value="F:GTP binding"/>
    <property type="evidence" value="ECO:0007669"/>
    <property type="project" value="UniProtKB-KW"/>
</dbReference>
<feature type="compositionally biased region" description="Basic and acidic residues" evidence="5">
    <location>
        <begin position="105"/>
        <end position="116"/>
    </location>
</feature>
<proteinExistence type="inferred from homology"/>
<dbReference type="RefSeq" id="XP_055869378.1">
    <property type="nucleotide sequence ID" value="XM_056013403.1"/>
</dbReference>
<dbReference type="PANTHER" id="PTHR10903:SF184">
    <property type="entry name" value="GTP-BINDING PROTEIN A"/>
    <property type="match status" value="1"/>
</dbReference>
<keyword evidence="3" id="KW-0342">GTP-binding</keyword>
<dbReference type="PROSITE" id="PS51720">
    <property type="entry name" value="G_AIG1"/>
    <property type="match status" value="1"/>
</dbReference>
<dbReference type="InterPro" id="IPR045058">
    <property type="entry name" value="GIMA/IAN/Toc"/>
</dbReference>
<evidence type="ECO:0000313" key="7">
    <source>
        <dbReference type="Proteomes" id="UP001165740"/>
    </source>
</evidence>
<dbReference type="InterPro" id="IPR027417">
    <property type="entry name" value="P-loop_NTPase"/>
</dbReference>
<feature type="coiled-coil region" evidence="4">
    <location>
        <begin position="179"/>
        <end position="206"/>
    </location>
</feature>
<evidence type="ECO:0000256" key="2">
    <source>
        <dbReference type="ARBA" id="ARBA00022741"/>
    </source>
</evidence>
<keyword evidence="7" id="KW-1185">Reference proteome</keyword>
<evidence type="ECO:0000256" key="4">
    <source>
        <dbReference type="SAM" id="Coils"/>
    </source>
</evidence>
<feature type="region of interest" description="Disordered" evidence="5">
    <location>
        <begin position="349"/>
        <end position="369"/>
    </location>
</feature>
<dbReference type="PANTHER" id="PTHR10903">
    <property type="entry name" value="GTPASE, IMAP FAMILY MEMBER-RELATED"/>
    <property type="match status" value="1"/>
</dbReference>
<feature type="domain" description="AIG1-type G" evidence="6">
    <location>
        <begin position="512"/>
        <end position="722"/>
    </location>
</feature>
<evidence type="ECO:0000256" key="3">
    <source>
        <dbReference type="ARBA" id="ARBA00023134"/>
    </source>
</evidence>
<accession>A0A9W2Z2T8</accession>
<evidence type="ECO:0000313" key="8">
    <source>
        <dbReference type="RefSeq" id="XP_055869378.1"/>
    </source>
</evidence>
<gene>
    <name evidence="8" type="primary">LOC106058010</name>
</gene>
<protein>
    <submittedName>
        <fullName evidence="8">Uncharacterized protein LOC106058010 isoform X1</fullName>
    </submittedName>
</protein>
<dbReference type="InterPro" id="IPR006703">
    <property type="entry name" value="G_AIG1"/>
</dbReference>
<dbReference type="Gene3D" id="3.40.50.300">
    <property type="entry name" value="P-loop containing nucleotide triphosphate hydrolases"/>
    <property type="match status" value="1"/>
</dbReference>
<keyword evidence="2" id="KW-0547">Nucleotide-binding</keyword>
<sequence length="740" mass="84969">MRPVEELSDIASNLAIIVRLKEFLLTQIDRISSVASECTSWIYELNHQTYSEIKHLVETELTDCIVQCLTIARDQNEKRTNSRLTQNEMMKLLETQNSEASVDTNKADDTENRQPTEELENMNTSLAHISNLFRQCETKHGDLERQIKRLFRRNGEQSSKCDANYKEIISELQLASEFVRHLSEEVKNSQDTIKEQNDKIESIIRKIPNMFQQGHLLAARNSEVCSFESLLQEVKDHEQSLLEFYDQVLENTLANENKNAAFYKLTDYIKSTKTMFEKCQLQLVVENHELIEKCEDVTVCNQHNEENSIEREQIENPKPCQSTSIESWSSGVQNLDCNLHMFSIQHQTNSGNKEAVSQEKTYSDSSNIDTVDNTDVLVTNQSLEICQTKDNWLLKKANLTDFNDTSDNHPLEMPQTDNELKDNWLLKKANLTDFNDTSDNHPLEMPQTDNEMKQRQLSKMPNVAAVGIHKGSHLGSSNTNLSKISNQLKFHQHTDGSRSDPYTETLIEQIPTTSLRLILFGNNGNGKSATGNSILGRSCFKTSNNISSVSSFSCQYTDLDDLRIFVVDGPGWSASEDADMSAVDKYYIGKALTLSGNSFDGLLFVLKYGSHFTEEQRQYVRYIKGCLGDDVLRRCGICVFTHGDLFQKEQSFQEHPVTFEQWCSSQTGEFQGLFRECDKRCVLFNNVTRDQAVLQRQLRAVLEIVQKTNSYTHEDYMKHKSHREQKEDYIKQTSHREQFI</sequence>
<reference evidence="8" key="1">
    <citation type="submission" date="2025-08" db="UniProtKB">
        <authorList>
            <consortium name="RefSeq"/>
        </authorList>
    </citation>
    <scope>IDENTIFICATION</scope>
</reference>
<feature type="compositionally biased region" description="Polar residues" evidence="5">
    <location>
        <begin position="358"/>
        <end position="369"/>
    </location>
</feature>
<keyword evidence="4" id="KW-0175">Coiled coil</keyword>
<dbReference type="OrthoDB" id="10372709at2759"/>
<dbReference type="SUPFAM" id="SSF52540">
    <property type="entry name" value="P-loop containing nucleoside triphosphate hydrolases"/>
    <property type="match status" value="1"/>
</dbReference>
<dbReference type="Pfam" id="PF04548">
    <property type="entry name" value="AIG1"/>
    <property type="match status" value="1"/>
</dbReference>
<feature type="region of interest" description="Disordered" evidence="5">
    <location>
        <begin position="96"/>
        <end position="117"/>
    </location>
</feature>
<organism evidence="7 8">
    <name type="scientific">Biomphalaria glabrata</name>
    <name type="common">Bloodfluke planorb</name>
    <name type="synonym">Freshwater snail</name>
    <dbReference type="NCBI Taxonomy" id="6526"/>
    <lineage>
        <taxon>Eukaryota</taxon>
        <taxon>Metazoa</taxon>
        <taxon>Spiralia</taxon>
        <taxon>Lophotrochozoa</taxon>
        <taxon>Mollusca</taxon>
        <taxon>Gastropoda</taxon>
        <taxon>Heterobranchia</taxon>
        <taxon>Euthyneura</taxon>
        <taxon>Panpulmonata</taxon>
        <taxon>Hygrophila</taxon>
        <taxon>Lymnaeoidea</taxon>
        <taxon>Planorbidae</taxon>
        <taxon>Biomphalaria</taxon>
    </lineage>
</organism>
<dbReference type="Proteomes" id="UP001165740">
    <property type="component" value="Chromosome 16"/>
</dbReference>
<evidence type="ECO:0000256" key="5">
    <source>
        <dbReference type="SAM" id="MobiDB-lite"/>
    </source>
</evidence>
<comment type="similarity">
    <text evidence="1">Belongs to the TRAFAC class TrmE-Era-EngA-EngB-Septin-like GTPase superfamily. AIG1/Toc34/Toc159-like paraseptin GTPase family. IAN subfamily.</text>
</comment>
<dbReference type="AlphaFoldDB" id="A0A9W2Z2T8"/>